<dbReference type="InterPro" id="IPR001938">
    <property type="entry name" value="Thaumatin"/>
</dbReference>
<dbReference type="Proteomes" id="UP000507245">
    <property type="component" value="Unassembled WGS sequence"/>
</dbReference>
<name>A0A6J5XAJ7_PRUAR</name>
<sequence>MVSPLLIRKHALILIIITLYFATIHATRFEVRKCHFTVWAASIPGGGKKLLPGQTWSSDVNRGTFPAQIWGEAGRGKCLTGDCGGHLKYAKILINPHTPWLNITMA</sequence>
<keyword evidence="3" id="KW-1185">Reference proteome</keyword>
<accession>A0A6J5XAJ7</accession>
<dbReference type="AlphaFoldDB" id="A0A6J5XAJ7"/>
<evidence type="ECO:0000313" key="2">
    <source>
        <dbReference type="EMBL" id="CAB4308114.1"/>
    </source>
</evidence>
<evidence type="ECO:0000256" key="1">
    <source>
        <dbReference type="ARBA" id="ARBA00010607"/>
    </source>
</evidence>
<dbReference type="Gene3D" id="2.60.110.10">
    <property type="entry name" value="Thaumatin"/>
    <property type="match status" value="1"/>
</dbReference>
<dbReference type="SUPFAM" id="SSF49870">
    <property type="entry name" value="Osmotin, thaumatin-like protein"/>
    <property type="match status" value="1"/>
</dbReference>
<evidence type="ECO:0000313" key="3">
    <source>
        <dbReference type="Proteomes" id="UP000507245"/>
    </source>
</evidence>
<dbReference type="PROSITE" id="PS51367">
    <property type="entry name" value="THAUMATIN_2"/>
    <property type="match status" value="1"/>
</dbReference>
<protein>
    <submittedName>
        <fullName evidence="2">Uncharacterized protein</fullName>
    </submittedName>
</protein>
<comment type="similarity">
    <text evidence="1">Belongs to the thaumatin family.</text>
</comment>
<dbReference type="InterPro" id="IPR037176">
    <property type="entry name" value="Osmotin/thaumatin-like_sf"/>
</dbReference>
<organism evidence="2 3">
    <name type="scientific">Prunus armeniaca</name>
    <name type="common">Apricot</name>
    <name type="synonym">Armeniaca vulgaris</name>
    <dbReference type="NCBI Taxonomy" id="36596"/>
    <lineage>
        <taxon>Eukaryota</taxon>
        <taxon>Viridiplantae</taxon>
        <taxon>Streptophyta</taxon>
        <taxon>Embryophyta</taxon>
        <taxon>Tracheophyta</taxon>
        <taxon>Spermatophyta</taxon>
        <taxon>Magnoliopsida</taxon>
        <taxon>eudicotyledons</taxon>
        <taxon>Gunneridae</taxon>
        <taxon>Pentapetalae</taxon>
        <taxon>rosids</taxon>
        <taxon>fabids</taxon>
        <taxon>Rosales</taxon>
        <taxon>Rosaceae</taxon>
        <taxon>Amygdaloideae</taxon>
        <taxon>Amygdaleae</taxon>
        <taxon>Prunus</taxon>
    </lineage>
</organism>
<dbReference type="OrthoDB" id="430315at2759"/>
<gene>
    <name evidence="2" type="ORF">ORAREDHAP_LOCUS27309</name>
</gene>
<dbReference type="EMBL" id="CAEKKB010000004">
    <property type="protein sequence ID" value="CAB4308114.1"/>
    <property type="molecule type" value="Genomic_DNA"/>
</dbReference>
<proteinExistence type="inferred from homology"/>
<reference evidence="3" key="1">
    <citation type="journal article" date="2020" name="Genome Biol.">
        <title>Gamete binning: chromosome-level and haplotype-resolved genome assembly enabled by high-throughput single-cell sequencing of gamete genomes.</title>
        <authorList>
            <person name="Campoy J.A."/>
            <person name="Sun H."/>
            <person name="Goel M."/>
            <person name="Jiao W.-B."/>
            <person name="Folz-Donahue K."/>
            <person name="Wang N."/>
            <person name="Rubio M."/>
            <person name="Liu C."/>
            <person name="Kukat C."/>
            <person name="Ruiz D."/>
            <person name="Huettel B."/>
            <person name="Schneeberger K."/>
        </authorList>
    </citation>
    <scope>NUCLEOTIDE SEQUENCE [LARGE SCALE GENOMIC DNA]</scope>
    <source>
        <strain evidence="3">cv. Rojo Pasion</strain>
    </source>
</reference>